<comment type="caution">
    <text evidence="1">The sequence shown here is derived from an EMBL/GenBank/DDBJ whole genome shotgun (WGS) entry which is preliminary data.</text>
</comment>
<name>A0A9D1PZR1_9BACT</name>
<accession>A0A9D1PZR1</accession>
<evidence type="ECO:0000313" key="1">
    <source>
        <dbReference type="EMBL" id="HIW01547.1"/>
    </source>
</evidence>
<evidence type="ECO:0000313" key="2">
    <source>
        <dbReference type="Proteomes" id="UP000886752"/>
    </source>
</evidence>
<dbReference type="Proteomes" id="UP000886752">
    <property type="component" value="Unassembled WGS sequence"/>
</dbReference>
<dbReference type="NCBIfam" id="TIGR01635">
    <property type="entry name" value="tail_comp_S"/>
    <property type="match status" value="1"/>
</dbReference>
<organism evidence="1 2">
    <name type="scientific">Candidatus Desulfovibrio intestinipullorum</name>
    <dbReference type="NCBI Taxonomy" id="2838536"/>
    <lineage>
        <taxon>Bacteria</taxon>
        <taxon>Pseudomonadati</taxon>
        <taxon>Thermodesulfobacteriota</taxon>
        <taxon>Desulfovibrionia</taxon>
        <taxon>Desulfovibrionales</taxon>
        <taxon>Desulfovibrionaceae</taxon>
        <taxon>Desulfovibrio</taxon>
    </lineage>
</organism>
<protein>
    <submittedName>
        <fullName evidence="1">Phage virion morphogenesis protein</fullName>
    </submittedName>
</protein>
<reference evidence="1" key="2">
    <citation type="submission" date="2021-04" db="EMBL/GenBank/DDBJ databases">
        <authorList>
            <person name="Gilroy R."/>
        </authorList>
    </citation>
    <scope>NUCLEOTIDE SEQUENCE</scope>
    <source>
        <strain evidence="1">ChiHecec2B26-446</strain>
    </source>
</reference>
<gene>
    <name evidence="1" type="ORF">H9894_10245</name>
</gene>
<dbReference type="Pfam" id="PF05069">
    <property type="entry name" value="Phage_tail_S"/>
    <property type="match status" value="1"/>
</dbReference>
<dbReference type="EMBL" id="DXHV01000083">
    <property type="protein sequence ID" value="HIW01547.1"/>
    <property type="molecule type" value="Genomic_DNA"/>
</dbReference>
<dbReference type="AlphaFoldDB" id="A0A9D1PZR1"/>
<reference evidence="1" key="1">
    <citation type="journal article" date="2021" name="PeerJ">
        <title>Extensive microbial diversity within the chicken gut microbiome revealed by metagenomics and culture.</title>
        <authorList>
            <person name="Gilroy R."/>
            <person name="Ravi A."/>
            <person name="Getino M."/>
            <person name="Pursley I."/>
            <person name="Horton D.L."/>
            <person name="Alikhan N.F."/>
            <person name="Baker D."/>
            <person name="Gharbi K."/>
            <person name="Hall N."/>
            <person name="Watson M."/>
            <person name="Adriaenssens E.M."/>
            <person name="Foster-Nyarko E."/>
            <person name="Jarju S."/>
            <person name="Secka A."/>
            <person name="Antonio M."/>
            <person name="Oren A."/>
            <person name="Chaudhuri R.R."/>
            <person name="La Ragione R."/>
            <person name="Hildebrand F."/>
            <person name="Pallen M.J."/>
        </authorList>
    </citation>
    <scope>NUCLEOTIDE SEQUENCE</scope>
    <source>
        <strain evidence="1">ChiHecec2B26-446</strain>
    </source>
</reference>
<proteinExistence type="predicted"/>
<dbReference type="InterPro" id="IPR006522">
    <property type="entry name" value="Phage_virion_morphogenesis"/>
</dbReference>
<sequence length="147" mass="16002">MAGKSGVSLHWGGFDKALGKAAHKLANTQPLMETIGEVLVSGTLQRFQDEEDPDGKKWKPSIRAMATGDKTLSDTGRLQRSIDYAATSDKVMVGTNVVYGRIHQLGGKTGKGHKVDMPARPYLGVSEEDMKEIRGTVEDFLKDALKE</sequence>